<dbReference type="GeneID" id="40309887"/>
<feature type="region of interest" description="Disordered" evidence="1">
    <location>
        <begin position="1507"/>
        <end position="1527"/>
    </location>
</feature>
<feature type="region of interest" description="Disordered" evidence="1">
    <location>
        <begin position="415"/>
        <end position="504"/>
    </location>
</feature>
<keyword evidence="3" id="KW-1185">Reference proteome</keyword>
<name>A0A2A9MFK1_BESBE</name>
<organism evidence="2 3">
    <name type="scientific">Besnoitia besnoiti</name>
    <name type="common">Apicomplexan protozoan</name>
    <dbReference type="NCBI Taxonomy" id="94643"/>
    <lineage>
        <taxon>Eukaryota</taxon>
        <taxon>Sar</taxon>
        <taxon>Alveolata</taxon>
        <taxon>Apicomplexa</taxon>
        <taxon>Conoidasida</taxon>
        <taxon>Coccidia</taxon>
        <taxon>Eucoccidiorida</taxon>
        <taxon>Eimeriorina</taxon>
        <taxon>Sarcocystidae</taxon>
        <taxon>Besnoitia</taxon>
    </lineage>
</organism>
<feature type="compositionally biased region" description="Low complexity" evidence="1">
    <location>
        <begin position="1136"/>
        <end position="1145"/>
    </location>
</feature>
<evidence type="ECO:0000256" key="1">
    <source>
        <dbReference type="SAM" id="MobiDB-lite"/>
    </source>
</evidence>
<feature type="compositionally biased region" description="Basic and acidic residues" evidence="1">
    <location>
        <begin position="1121"/>
        <end position="1135"/>
    </location>
</feature>
<feature type="compositionally biased region" description="Basic residues" evidence="1">
    <location>
        <begin position="945"/>
        <end position="955"/>
    </location>
</feature>
<feature type="region of interest" description="Disordered" evidence="1">
    <location>
        <begin position="243"/>
        <end position="263"/>
    </location>
</feature>
<dbReference type="KEGG" id="bbes:BESB_049570"/>
<dbReference type="Proteomes" id="UP000224006">
    <property type="component" value="Chromosome III"/>
</dbReference>
<feature type="compositionally biased region" description="Polar residues" evidence="1">
    <location>
        <begin position="108"/>
        <end position="118"/>
    </location>
</feature>
<feature type="region of interest" description="Disordered" evidence="1">
    <location>
        <begin position="1109"/>
        <end position="1158"/>
    </location>
</feature>
<sequence>MAVSASTAVPESPVPEGGSGRFLFSASRAFAPGARRHLAGTLEAPARRVFSASAAHRRGDWRSDERTQSQLTFSPSFPRRLVSANPPSSSPPYSWGSLSLRRGPALDSLQQKTGSQDSAAADDSGWEEDTGAASASAVQRPFPEAREGKGSPPNAASSSTRLLEPLESTASPQPLSSAAAASRPVLRFSANVLSPAVSQRHLGEIAADSPRLPARGNGEAAEGCLLPRSLSANLEEARGGRRSAEGCWSFGSRSTPSSERRAKSVSMENLTKWAPRAAAFNVCAPDISASEAGARTLANLLDSASSSPESETRQPRLYASPSPRETHWYGWEETARRERSDVISSHAAEGPRKGLRNDFVSAATHASGLSVANGRHPLTGGEQEGEYAELNGAEGQCGNRRDEDAETKCRGCAEGEAAPADTCELADEAASRMQPESSEGTRSSAERANATQCRTRMHSHQRSHAEDEESGKDPAAPVGEGEESRRLRAAGADPGASFRGGPACDPTYRRDYHVPPPSAASAGQRSPHFFFLAQVSSQTILQTKAALSRVKGLPGRSRAELLDAAYLRGLAGAAEEAPCPEGSRAGQAPPLALTDISAVIANSLAACAFAEENSRASAALLERAGPLIDRSPCAALPALPGADEDAAVSTGSPGGGAKLRLQTETCASPRKEGRAAEATEERRDAKAPAEAAGLRAWQQRDDYGVSREGNERDAHEGEAAERGERNGALEEGAALGVEVPLAGATVEDVGEVAGATEWISPYEDTKTTAVSARVAWRVTTPARKGGRSDEDASCEDAVTPTMFSSMGTAPRTYPSLCLRSLRHRAWTPRCTYTCALPSAFLHGSRMSASFWLSAALAESADELRGGRSAEEKEQESFARQWLAPGLRDFAGVLREELQSSDDEETDGEDQPYAVWGEEVERENGMGYLSSARSRAGNSREETGRTRIRPARKTKRRQQRVYIQSLGEGLDALEDLVHHSKLLAFKFLHSALVAQPLASLPSPEQPRPVCNRQSRQCRAAPLSMSSFPLREDSCERPPGFLPFSPCSAGTPKDAQPHAAESNGFAHAGTAGSCRVETGWNPSMQRTEASDSPALPTLLSGAWITAGRAADASTGDARGARRKIQDEKGSCSKKSESDSAAAAAARRLAGDEDGVPRGQRRATWPFGLTLVAASPSEKETDEVEAAEKRAGASVGFAVQSMADFYLSVAYLLGQVLKREQGEKEFYKTEVALVRERFQDLEARAKEAMAEAAKRVEEEESQSKQLTEQLAMKRAELRQALEKQEALRRTLHETQREQRLQHEGEVDALNKQYASLLRDYQRRGSQLERLQAQLRGAPLQSRQLEREPSLSQWNRSEHASKDSALNKSDTASGRLSAGVGELLGSCDARLVSSLSTPVFSDFKLRRRRRSLCADEEVFSTRGLVGGWSRDRAGDGMGLRESRHSKGVDFAHWALSRSDSGASGYTLKSKGLFMTSRRSLILAAASRGARPLSPRGPSPSREALDRLVKENCDEDPSSGERGRAGTSASAASVGGICGTTRGCLLREDGDAQTRERAGLLARLTDRSRGATDIQKQQSLQEELLGALPLDQQQGAAMLLVKSHVPAGAPGDGREDGRDDFHDPLLLMVPPKACPACLILPAASTGEPKIEGSSGLEEAEIGETAAGTMAYQCQEQGVQLVPAEQRSRRSFPRVRAAFLLLLFLIIDHAFLGGWMSGALLRFGEWSVLLAFSGTQELQQVARQQDLGERYAVPLLRVVEAFLLFLLALLRACVAPGEEALLLPYTEMLADQFSAVPEGTRNPSYEARVPQSIFGIFSAPAETSPVGYPLGRH</sequence>
<dbReference type="VEuPathDB" id="ToxoDB:BESB_049570"/>
<feature type="compositionally biased region" description="Basic and acidic residues" evidence="1">
    <location>
        <begin position="57"/>
        <end position="67"/>
    </location>
</feature>
<feature type="compositionally biased region" description="Basic and acidic residues" evidence="1">
    <location>
        <begin position="698"/>
        <end position="727"/>
    </location>
</feature>
<feature type="compositionally biased region" description="Polar residues" evidence="1">
    <location>
        <begin position="434"/>
        <end position="443"/>
    </location>
</feature>
<feature type="region of interest" description="Disordered" evidence="1">
    <location>
        <begin position="929"/>
        <end position="955"/>
    </location>
</feature>
<evidence type="ECO:0000313" key="3">
    <source>
        <dbReference type="Proteomes" id="UP000224006"/>
    </source>
</evidence>
<protein>
    <submittedName>
        <fullName evidence="2">Uncharacterized protein</fullName>
    </submittedName>
</protein>
<proteinExistence type="predicted"/>
<reference evidence="2 3" key="1">
    <citation type="submission" date="2017-09" db="EMBL/GenBank/DDBJ databases">
        <title>Genome sequencing of Besnoitia besnoiti strain Bb-Ger1.</title>
        <authorList>
            <person name="Schares G."/>
            <person name="Venepally P."/>
            <person name="Lorenzi H.A."/>
        </authorList>
    </citation>
    <scope>NUCLEOTIDE SEQUENCE [LARGE SCALE GENOMIC DNA]</scope>
    <source>
        <strain evidence="2 3">Bb-Ger1</strain>
    </source>
</reference>
<feature type="region of interest" description="Disordered" evidence="1">
    <location>
        <begin position="53"/>
        <end position="176"/>
    </location>
</feature>
<gene>
    <name evidence="2" type="ORF">BESB_049570</name>
</gene>
<dbReference type="OrthoDB" id="331810at2759"/>
<feature type="region of interest" description="Disordered" evidence="1">
    <location>
        <begin position="1"/>
        <end position="20"/>
    </location>
</feature>
<feature type="compositionally biased region" description="Polar residues" evidence="1">
    <location>
        <begin position="1360"/>
        <end position="1369"/>
    </location>
</feature>
<dbReference type="RefSeq" id="XP_029220774.1">
    <property type="nucleotide sequence ID" value="XM_029363408.1"/>
</dbReference>
<feature type="compositionally biased region" description="Basic and acidic residues" evidence="1">
    <location>
        <begin position="669"/>
        <end position="687"/>
    </location>
</feature>
<feature type="region of interest" description="Disordered" evidence="1">
    <location>
        <begin position="643"/>
        <end position="727"/>
    </location>
</feature>
<accession>A0A2A9MFK1</accession>
<dbReference type="EMBL" id="NWUJ01000003">
    <property type="protein sequence ID" value="PFH36765.1"/>
    <property type="molecule type" value="Genomic_DNA"/>
</dbReference>
<evidence type="ECO:0000313" key="2">
    <source>
        <dbReference type="EMBL" id="PFH36765.1"/>
    </source>
</evidence>
<feature type="region of interest" description="Disordered" evidence="1">
    <location>
        <begin position="302"/>
        <end position="358"/>
    </location>
</feature>
<feature type="region of interest" description="Disordered" evidence="1">
    <location>
        <begin position="1334"/>
        <end position="1369"/>
    </location>
</feature>
<comment type="caution">
    <text evidence="2">The sequence shown here is derived from an EMBL/GenBank/DDBJ whole genome shotgun (WGS) entry which is preliminary data.</text>
</comment>
<feature type="compositionally biased region" description="Low complexity" evidence="1">
    <location>
        <begin position="83"/>
        <end position="99"/>
    </location>
</feature>